<dbReference type="Gene3D" id="3.30.700.10">
    <property type="entry name" value="Glycoprotein, Type 4 Pilin"/>
    <property type="match status" value="1"/>
</dbReference>
<dbReference type="AlphaFoldDB" id="Q6MR74"/>
<evidence type="ECO:0000313" key="3">
    <source>
        <dbReference type="Proteomes" id="UP000008080"/>
    </source>
</evidence>
<organism evidence="2 3">
    <name type="scientific">Bdellovibrio bacteriovorus (strain ATCC 15356 / DSM 50701 / NCIMB 9529 / HD100)</name>
    <dbReference type="NCBI Taxonomy" id="264462"/>
    <lineage>
        <taxon>Bacteria</taxon>
        <taxon>Pseudomonadati</taxon>
        <taxon>Bdellovibrionota</taxon>
        <taxon>Bdellovibrionia</taxon>
        <taxon>Bdellovibrionales</taxon>
        <taxon>Pseudobdellovibrionaceae</taxon>
        <taxon>Bdellovibrio</taxon>
    </lineage>
</organism>
<evidence type="ECO:0000256" key="1">
    <source>
        <dbReference type="SAM" id="MobiDB-lite"/>
    </source>
</evidence>
<feature type="region of interest" description="Disordered" evidence="1">
    <location>
        <begin position="89"/>
        <end position="123"/>
    </location>
</feature>
<evidence type="ECO:0008006" key="4">
    <source>
        <dbReference type="Google" id="ProtNLM"/>
    </source>
</evidence>
<accession>Q6MR74</accession>
<dbReference type="KEGG" id="bba:Bd0224"/>
<reference evidence="2 3" key="1">
    <citation type="journal article" date="2004" name="Science">
        <title>A predator unmasked: life cycle of Bdellovibrio bacteriovorus from a genomic perspective.</title>
        <authorList>
            <person name="Rendulic S."/>
            <person name="Jagtap P."/>
            <person name="Rosinus A."/>
            <person name="Eppinger M."/>
            <person name="Baar C."/>
            <person name="Lanz C."/>
            <person name="Keller H."/>
            <person name="Lambert C."/>
            <person name="Evans K.J."/>
            <person name="Goesmann A."/>
            <person name="Meyer F."/>
            <person name="Sockett R.E."/>
            <person name="Schuster S.C."/>
        </authorList>
    </citation>
    <scope>NUCLEOTIDE SEQUENCE [LARGE SCALE GENOMIC DNA]</scope>
    <source>
        <strain evidence="3">ATCC 15356 / DSM 50701 / NCIMB 9529 / HD100</strain>
    </source>
</reference>
<dbReference type="EMBL" id="BX842646">
    <property type="protein sequence ID" value="CAE77884.1"/>
    <property type="molecule type" value="Genomic_DNA"/>
</dbReference>
<feature type="compositionally biased region" description="Polar residues" evidence="1">
    <location>
        <begin position="109"/>
        <end position="121"/>
    </location>
</feature>
<dbReference type="STRING" id="264462.Bd0224"/>
<name>Q6MR74_BDEBA</name>
<gene>
    <name evidence="2" type="ordered locus">Bd0224</name>
</gene>
<sequence>MSKVFSKARRNVKERPSIFGGKLMKNEQKQEFKSSGVLALLGLVGFSTAIIATPWNRQIQDSKSETARQKAEVVGYQVVQIYREASKNTVSEDKAGGRLPASVSEDKSSLTAENLRSTGTMGTDPWGQPYRYRILSGADTTGKIKILVWSSGPNQKVETASLDDEGKSLDSQPLYEGDDLGVLLSVSHN</sequence>
<evidence type="ECO:0000313" key="2">
    <source>
        <dbReference type="EMBL" id="CAE77884.1"/>
    </source>
</evidence>
<protein>
    <recommendedName>
        <fullName evidence="4">Type II secretion system protein GspG C-terminal domain-containing protein</fullName>
    </recommendedName>
</protein>
<keyword evidence="3" id="KW-1185">Reference proteome</keyword>
<dbReference type="HOGENOM" id="CLU_1591367_0_0_7"/>
<dbReference type="Proteomes" id="UP000008080">
    <property type="component" value="Chromosome"/>
</dbReference>
<proteinExistence type="predicted"/>